<reference evidence="1" key="1">
    <citation type="submission" date="2014-12" db="EMBL/GenBank/DDBJ databases">
        <title>Insight into the proteome of Arion vulgaris.</title>
        <authorList>
            <person name="Aradska J."/>
            <person name="Bulat T."/>
            <person name="Smidak R."/>
            <person name="Sarate P."/>
            <person name="Gangsoo J."/>
            <person name="Sialana F."/>
            <person name="Bilban M."/>
            <person name="Lubec G."/>
        </authorList>
    </citation>
    <scope>NUCLEOTIDE SEQUENCE</scope>
    <source>
        <tissue evidence="1">Skin</tissue>
    </source>
</reference>
<dbReference type="AlphaFoldDB" id="A0A0B6YUW3"/>
<gene>
    <name evidence="1" type="primary">ORF37719</name>
</gene>
<proteinExistence type="predicted"/>
<dbReference type="EMBL" id="HACG01013012">
    <property type="protein sequence ID" value="CEK59877.1"/>
    <property type="molecule type" value="Transcribed_RNA"/>
</dbReference>
<accession>A0A0B6YUW3</accession>
<feature type="non-terminal residue" evidence="1">
    <location>
        <position position="1"/>
    </location>
</feature>
<evidence type="ECO:0000313" key="1">
    <source>
        <dbReference type="EMBL" id="CEK59877.1"/>
    </source>
</evidence>
<sequence>VYPLKPQSVYEKGFYGLVLRKGKLITESPCDRQCSSGNRASSGISEQLRVTTTCPDVVQDRLFLHMSVIPQ</sequence>
<organism evidence="1">
    <name type="scientific">Arion vulgaris</name>
    <dbReference type="NCBI Taxonomy" id="1028688"/>
    <lineage>
        <taxon>Eukaryota</taxon>
        <taxon>Metazoa</taxon>
        <taxon>Spiralia</taxon>
        <taxon>Lophotrochozoa</taxon>
        <taxon>Mollusca</taxon>
        <taxon>Gastropoda</taxon>
        <taxon>Heterobranchia</taxon>
        <taxon>Euthyneura</taxon>
        <taxon>Panpulmonata</taxon>
        <taxon>Eupulmonata</taxon>
        <taxon>Stylommatophora</taxon>
        <taxon>Helicina</taxon>
        <taxon>Arionoidea</taxon>
        <taxon>Arionidae</taxon>
        <taxon>Arion</taxon>
    </lineage>
</organism>
<name>A0A0B6YUW3_9EUPU</name>
<feature type="non-terminal residue" evidence="1">
    <location>
        <position position="71"/>
    </location>
</feature>
<protein>
    <submittedName>
        <fullName evidence="1">Uncharacterized protein</fullName>
    </submittedName>
</protein>